<accession>A0ABU0YMU0</accession>
<keyword evidence="2" id="KW-0732">Signal</keyword>
<evidence type="ECO:0000256" key="2">
    <source>
        <dbReference type="SAM" id="SignalP"/>
    </source>
</evidence>
<dbReference type="Proteomes" id="UP001230156">
    <property type="component" value="Unassembled WGS sequence"/>
</dbReference>
<evidence type="ECO:0000313" key="5">
    <source>
        <dbReference type="Proteomes" id="UP001230156"/>
    </source>
</evidence>
<feature type="domain" description="FecR protein" evidence="3">
    <location>
        <begin position="63"/>
        <end position="161"/>
    </location>
</feature>
<gene>
    <name evidence="4" type="ORF">Q8A70_15205</name>
</gene>
<keyword evidence="5" id="KW-1185">Reference proteome</keyword>
<evidence type="ECO:0000313" key="4">
    <source>
        <dbReference type="EMBL" id="MDQ7249033.1"/>
    </source>
</evidence>
<feature type="compositionally biased region" description="Gly residues" evidence="1">
    <location>
        <begin position="242"/>
        <end position="251"/>
    </location>
</feature>
<dbReference type="PANTHER" id="PTHR38731">
    <property type="entry name" value="LIPL45-RELATED LIPOPROTEIN-RELATED"/>
    <property type="match status" value="1"/>
</dbReference>
<comment type="caution">
    <text evidence="4">The sequence shown here is derived from an EMBL/GenBank/DDBJ whole genome shotgun (WGS) entry which is preliminary data.</text>
</comment>
<proteinExistence type="predicted"/>
<feature type="chain" id="PRO_5045962654" evidence="2">
    <location>
        <begin position="22"/>
        <end position="251"/>
    </location>
</feature>
<feature type="compositionally biased region" description="Polar residues" evidence="1">
    <location>
        <begin position="180"/>
        <end position="189"/>
    </location>
</feature>
<dbReference type="RefSeq" id="WP_379956559.1">
    <property type="nucleotide sequence ID" value="NZ_JAUYVI010000004.1"/>
</dbReference>
<feature type="signal peptide" evidence="2">
    <location>
        <begin position="1"/>
        <end position="21"/>
    </location>
</feature>
<name>A0ABU0YMU0_9PROT</name>
<protein>
    <submittedName>
        <fullName evidence="4">FecR family protein</fullName>
    </submittedName>
</protein>
<evidence type="ECO:0000256" key="1">
    <source>
        <dbReference type="SAM" id="MobiDB-lite"/>
    </source>
</evidence>
<reference evidence="5" key="1">
    <citation type="submission" date="2023-08" db="EMBL/GenBank/DDBJ databases">
        <title>Rhodospirillaceae gen. nov., a novel taxon isolated from the Yangtze River Yuezi River estuary sludge.</title>
        <authorList>
            <person name="Ruan L."/>
        </authorList>
    </citation>
    <scope>NUCLEOTIDE SEQUENCE [LARGE SCALE GENOMIC DNA]</scope>
    <source>
        <strain evidence="5">R-7</strain>
    </source>
</reference>
<evidence type="ECO:0000259" key="3">
    <source>
        <dbReference type="Pfam" id="PF04773"/>
    </source>
</evidence>
<sequence length="251" mass="25801">MRSLHTAIATILFGATTIAVAYGAASTTPVGDVEVVKEDAYGTPPAAAREAKHRGDGVVYQETLETLQKSGLLVKFNDGSKLTLGANSRIMVDSFVYAPGDNNSKALISIPIGALRYVTGAMPKGQTTIDTPTATMVLRGTNVKVLTDGRNTLLVVDEGSVSVHNKQTGEDTVVEEGDSVQISSTGINSTDEDDTGDPAVDDGLAQNTGKSGNQGTPEQRRGSERSQPSRSNNSGNSTGGSSSSGGGTNPG</sequence>
<feature type="compositionally biased region" description="Acidic residues" evidence="1">
    <location>
        <begin position="190"/>
        <end position="200"/>
    </location>
</feature>
<organism evidence="4 5">
    <name type="scientific">Dongia sedimenti</name>
    <dbReference type="NCBI Taxonomy" id="3064282"/>
    <lineage>
        <taxon>Bacteria</taxon>
        <taxon>Pseudomonadati</taxon>
        <taxon>Pseudomonadota</taxon>
        <taxon>Alphaproteobacteria</taxon>
        <taxon>Rhodospirillales</taxon>
        <taxon>Dongiaceae</taxon>
        <taxon>Dongia</taxon>
    </lineage>
</organism>
<dbReference type="EMBL" id="JAUYVI010000004">
    <property type="protein sequence ID" value="MDQ7249033.1"/>
    <property type="molecule type" value="Genomic_DNA"/>
</dbReference>
<feature type="region of interest" description="Disordered" evidence="1">
    <location>
        <begin position="164"/>
        <end position="251"/>
    </location>
</feature>
<dbReference type="InterPro" id="IPR006860">
    <property type="entry name" value="FecR"/>
</dbReference>
<dbReference type="Gene3D" id="2.60.120.1440">
    <property type="match status" value="1"/>
</dbReference>
<dbReference type="PANTHER" id="PTHR38731:SF1">
    <property type="entry name" value="FECR PROTEIN DOMAIN-CONTAINING PROTEIN"/>
    <property type="match status" value="1"/>
</dbReference>
<feature type="compositionally biased region" description="Polar residues" evidence="1">
    <location>
        <begin position="205"/>
        <end position="217"/>
    </location>
</feature>
<feature type="compositionally biased region" description="Low complexity" evidence="1">
    <location>
        <begin position="231"/>
        <end position="241"/>
    </location>
</feature>
<dbReference type="Pfam" id="PF04773">
    <property type="entry name" value="FecR"/>
    <property type="match status" value="1"/>
</dbReference>